<reference evidence="2" key="1">
    <citation type="submission" date="2021-10" db="EMBL/GenBank/DDBJ databases">
        <title>Tropical sea cucumber genome reveals ecological adaptation and Cuvierian tubules defense mechanism.</title>
        <authorList>
            <person name="Chen T."/>
        </authorList>
    </citation>
    <scope>NUCLEOTIDE SEQUENCE</scope>
    <source>
        <strain evidence="2">Nanhai2018</strain>
        <tissue evidence="2">Muscle</tissue>
    </source>
</reference>
<accession>A0A9Q0YCV0</accession>
<protein>
    <recommendedName>
        <fullName evidence="1">C2H2-type domain-containing protein</fullName>
    </recommendedName>
</protein>
<keyword evidence="3" id="KW-1185">Reference proteome</keyword>
<evidence type="ECO:0000313" key="3">
    <source>
        <dbReference type="Proteomes" id="UP001152320"/>
    </source>
</evidence>
<organism evidence="2 3">
    <name type="scientific">Holothuria leucospilota</name>
    <name type="common">Black long sea cucumber</name>
    <name type="synonym">Mertensiothuria leucospilota</name>
    <dbReference type="NCBI Taxonomy" id="206669"/>
    <lineage>
        <taxon>Eukaryota</taxon>
        <taxon>Metazoa</taxon>
        <taxon>Echinodermata</taxon>
        <taxon>Eleutherozoa</taxon>
        <taxon>Echinozoa</taxon>
        <taxon>Holothuroidea</taxon>
        <taxon>Aspidochirotacea</taxon>
        <taxon>Aspidochirotida</taxon>
        <taxon>Holothuriidae</taxon>
        <taxon>Holothuria</taxon>
    </lineage>
</organism>
<gene>
    <name evidence="2" type="ORF">HOLleu_44835</name>
</gene>
<dbReference type="PANTHER" id="PTHR31912:SF34">
    <property type="entry name" value="NOTOCHORD-RELATED PROTEIN"/>
    <property type="match status" value="1"/>
</dbReference>
<dbReference type="PROSITE" id="PS00028">
    <property type="entry name" value="ZINC_FINGER_C2H2_1"/>
    <property type="match status" value="1"/>
</dbReference>
<proteinExistence type="predicted"/>
<comment type="caution">
    <text evidence="2">The sequence shown here is derived from an EMBL/GenBank/DDBJ whole genome shotgun (WGS) entry which is preliminary data.</text>
</comment>
<dbReference type="Proteomes" id="UP001152320">
    <property type="component" value="Unassembled WGS sequence"/>
</dbReference>
<dbReference type="InterPro" id="IPR013087">
    <property type="entry name" value="Znf_C2H2_type"/>
</dbReference>
<name>A0A9Q0YCV0_HOLLE</name>
<dbReference type="OrthoDB" id="5948273at2759"/>
<dbReference type="PANTHER" id="PTHR31912">
    <property type="entry name" value="IP13529P"/>
    <property type="match status" value="1"/>
</dbReference>
<dbReference type="AlphaFoldDB" id="A0A9Q0YCV0"/>
<dbReference type="EMBL" id="JAIZAY010001313">
    <property type="protein sequence ID" value="KAJ8017622.1"/>
    <property type="molecule type" value="Genomic_DNA"/>
</dbReference>
<evidence type="ECO:0000313" key="2">
    <source>
        <dbReference type="EMBL" id="KAJ8017622.1"/>
    </source>
</evidence>
<feature type="domain" description="C2H2-type" evidence="1">
    <location>
        <begin position="30"/>
        <end position="53"/>
    </location>
</feature>
<sequence length="881" mass="99924">MCDFITKRFQKLIKHYRFGHSSDPRFNIVCGVDGCAKNYSNIQAYRRHIKAKHEQFWLSIQNIPNLIHGAHNDAPAPLDELEEDVEEQPDVDVEVSSFLLKLREIHKTSQSSCSFVANEFVEMLKDHRESLKQEVYGTLQRSGVNVEQLEEGGLAESFQESDLERAFTHFAQPKNLHKFVSDSYGLVQPQEFVLGHDAVDGKPHTMQYVPILETLRTLLGFDDVLAEVLGGHRSAPDVVADYCDGFNFSKNVFFSNDPSSLQIQLYFDDFTVANPLGTHVQMLKFSAMYFVLGNLHPRHRSNLRMIQLVSLCPSSYVKKYGLAEMLYPLLEDLKTLKQEGVTILKDGAEHTFHGSVSFISADNLAAHEVGGFQTHFHHGRICRMCNVTTAELKNHFSSDGLIMRSEEVYDQQAEMIQENPALSGTYGVKSKSAFNDLQYFHVASGLPPDIAHDLFEGVIPETICKVVKALVDQDYFTLAYLNKRIRHFPYEGSDRTNKPSTMSEMIHSFKVKQTACQAWCLLRLLPLMVGHLVPQECAEWKVLLCLLNVTEYCTTPVVTAALAKFLGELIEEFLRLYYEVFPNQSMKPKFHYLIHYPDMMLCFGPLVHNWTLRFEGKHNYFKEISRPTKNRINLCKTLAERHEHMQACFRTRSTFLNDEFISHSNSDMYPVRLLPHDIQGQLLPLAGQTESVYSAKSASYNGVQYFEGLAVVMAPGYSFAVIDMCFIVGHELFLLCKLAETMDYVPHFHAYSVEQGRKVVLLSPNELHDHYPLGVYEAGNVHLIPMRHYVMNKRTDIIGPASGVGKSKILTALLKTFGQNELDGDIQVYDKDFDDYADIEECDLVTGPAKVRLTTTPQQDAVQVLPVMLGMADNVTTICTG</sequence>
<evidence type="ECO:0000259" key="1">
    <source>
        <dbReference type="PROSITE" id="PS00028"/>
    </source>
</evidence>